<accession>A0A923N451</accession>
<reference evidence="2" key="1">
    <citation type="submission" date="2020-08" db="EMBL/GenBank/DDBJ databases">
        <title>Pontibacter sp. SD6 16S ribosomal RNA gene Genome sequencing and assembly.</title>
        <authorList>
            <person name="Kang M."/>
        </authorList>
    </citation>
    <scope>NUCLEOTIDE SEQUENCE</scope>
    <source>
        <strain evidence="2">SD6</strain>
    </source>
</reference>
<name>A0A923N451_9BACT</name>
<feature type="signal peptide" evidence="1">
    <location>
        <begin position="1"/>
        <end position="24"/>
    </location>
</feature>
<dbReference type="EMBL" id="JACRVF010000001">
    <property type="protein sequence ID" value="MBC5991377.1"/>
    <property type="molecule type" value="Genomic_DNA"/>
</dbReference>
<dbReference type="Proteomes" id="UP000603640">
    <property type="component" value="Unassembled WGS sequence"/>
</dbReference>
<evidence type="ECO:0000313" key="2">
    <source>
        <dbReference type="EMBL" id="MBC5991377.1"/>
    </source>
</evidence>
<organism evidence="2 3">
    <name type="scientific">Pontibacter cellulosilyticus</name>
    <dbReference type="NCBI Taxonomy" id="1720253"/>
    <lineage>
        <taxon>Bacteria</taxon>
        <taxon>Pseudomonadati</taxon>
        <taxon>Bacteroidota</taxon>
        <taxon>Cytophagia</taxon>
        <taxon>Cytophagales</taxon>
        <taxon>Hymenobacteraceae</taxon>
        <taxon>Pontibacter</taxon>
    </lineage>
</organism>
<sequence length="191" mass="21402">MPTTILYNILLLLLFTFSFSKSQAQTRANYTSDNRVTVTLYGVTQPYTFTSDEMLVRYNNTTQKLECIINIATLLPANDSTPPTMAYDVFFGAKYPDLLMYIDAPVEKINGSNLFPGNINKTTTINLQGVANQTRIPLALAADRNAIVFNSSFDLWLDNFSASVPVQYFSLLTGRVLITINNAKWVGFDIR</sequence>
<evidence type="ECO:0000313" key="3">
    <source>
        <dbReference type="Proteomes" id="UP000603640"/>
    </source>
</evidence>
<keyword evidence="1" id="KW-0732">Signal</keyword>
<feature type="chain" id="PRO_5038139765" evidence="1">
    <location>
        <begin position="25"/>
        <end position="191"/>
    </location>
</feature>
<gene>
    <name evidence="2" type="ORF">H8S84_00850</name>
</gene>
<proteinExistence type="predicted"/>
<comment type="caution">
    <text evidence="2">The sequence shown here is derived from an EMBL/GenBank/DDBJ whole genome shotgun (WGS) entry which is preliminary data.</text>
</comment>
<protein>
    <submittedName>
        <fullName evidence="2">Uncharacterized protein</fullName>
    </submittedName>
</protein>
<keyword evidence="3" id="KW-1185">Reference proteome</keyword>
<evidence type="ECO:0000256" key="1">
    <source>
        <dbReference type="SAM" id="SignalP"/>
    </source>
</evidence>
<dbReference type="RefSeq" id="WP_187065384.1">
    <property type="nucleotide sequence ID" value="NZ_JACRVF010000001.1"/>
</dbReference>
<dbReference type="AlphaFoldDB" id="A0A923N451"/>